<feature type="compositionally biased region" description="Polar residues" evidence="1">
    <location>
        <begin position="343"/>
        <end position="353"/>
    </location>
</feature>
<feature type="region of interest" description="Disordered" evidence="1">
    <location>
        <begin position="314"/>
        <end position="353"/>
    </location>
</feature>
<feature type="region of interest" description="Disordered" evidence="1">
    <location>
        <begin position="281"/>
        <end position="301"/>
    </location>
</feature>
<dbReference type="RefSeq" id="XP_049152892.1">
    <property type="nucleotide sequence ID" value="XM_049295745.1"/>
</dbReference>
<feature type="compositionally biased region" description="Polar residues" evidence="1">
    <location>
        <begin position="292"/>
        <end position="301"/>
    </location>
</feature>
<gene>
    <name evidence="2" type="ORF">CLUP02_16827</name>
</gene>
<reference evidence="2" key="1">
    <citation type="journal article" date="2021" name="Mol. Plant Microbe Interact.">
        <title>Complete Genome Sequence of the Plant-Pathogenic Fungus Colletotrichum lupini.</title>
        <authorList>
            <person name="Baroncelli R."/>
            <person name="Pensec F."/>
            <person name="Da Lio D."/>
            <person name="Boufleur T."/>
            <person name="Vicente I."/>
            <person name="Sarrocco S."/>
            <person name="Picot A."/>
            <person name="Baraldi E."/>
            <person name="Sukno S."/>
            <person name="Thon M."/>
            <person name="Le Floch G."/>
        </authorList>
    </citation>
    <scope>NUCLEOTIDE SEQUENCE</scope>
    <source>
        <strain evidence="2">IMI 504893</strain>
    </source>
</reference>
<evidence type="ECO:0000256" key="1">
    <source>
        <dbReference type="SAM" id="MobiDB-lite"/>
    </source>
</evidence>
<dbReference type="Proteomes" id="UP000830671">
    <property type="component" value="Chromosome 9"/>
</dbReference>
<proteinExistence type="predicted"/>
<sequence length="353" mass="40289">MEQNPLCISGVVNKELKKVSGDAHETFSSDGRINEHIGQLIESRRIIAPISPFWRPDNRKRSRMGQKSCQSWCRRSSYYALFPRRRERQINNVFRPQTGGLRALNYSALAWCVVPLSHCNSLYNSTLCAEMVTELALLDRYMRRTFRSKLASIALKLTRRRVQITVQRFETNKFCLIVKCHHISAHARPKLPRRNGIRAAFGDAAMHLMEVVQEMDPENIILKPNPRNQRSDGWVFERPLKFPEKILTNGSWIFVLIANSALMTSCKRKVLESGTLLELSPSASGVKRRQSHNINNEDLGNQSYRPLLKNLLPLSNPRTKKASHTKMSSGNNDPDHATKQAYPKTSSLIVENA</sequence>
<dbReference type="AlphaFoldDB" id="A0A9Q8T9B7"/>
<evidence type="ECO:0000313" key="3">
    <source>
        <dbReference type="Proteomes" id="UP000830671"/>
    </source>
</evidence>
<dbReference type="GeneID" id="73350755"/>
<accession>A0A9Q8T9B7</accession>
<dbReference type="EMBL" id="CP019481">
    <property type="protein sequence ID" value="UQC91293.1"/>
    <property type="molecule type" value="Genomic_DNA"/>
</dbReference>
<organism evidence="2 3">
    <name type="scientific">Colletotrichum lupini</name>
    <dbReference type="NCBI Taxonomy" id="145971"/>
    <lineage>
        <taxon>Eukaryota</taxon>
        <taxon>Fungi</taxon>
        <taxon>Dikarya</taxon>
        <taxon>Ascomycota</taxon>
        <taxon>Pezizomycotina</taxon>
        <taxon>Sordariomycetes</taxon>
        <taxon>Hypocreomycetidae</taxon>
        <taxon>Glomerellales</taxon>
        <taxon>Glomerellaceae</taxon>
        <taxon>Colletotrichum</taxon>
        <taxon>Colletotrichum acutatum species complex</taxon>
    </lineage>
</organism>
<dbReference type="KEGG" id="clup:CLUP02_16827"/>
<keyword evidence="3" id="KW-1185">Reference proteome</keyword>
<protein>
    <submittedName>
        <fullName evidence="2">Uncharacterized protein</fullName>
    </submittedName>
</protein>
<evidence type="ECO:0000313" key="2">
    <source>
        <dbReference type="EMBL" id="UQC91293.1"/>
    </source>
</evidence>
<name>A0A9Q8T9B7_9PEZI</name>